<sequence>MRSSQSKGSGPRQQNQSKASSGRSSQSQNRAGSQAGRGRGRACSHPQGASSGSLGGGAQRTPPGNPATSVTPPNLRGQSLSFYGRPSRPQGYSHQSGDGKPSVDGGAQRNPPGNPATSVTPPTLQRQSGSFSVRRCDRPSRPQGYTHRSGDGNTQKSSHTSLRPVAEGTQFQSGSQIRRGPDKPRHQERSSGTLPGPCQQRVPLKNTQLTQSVNTNEKQTGKSKDKLQKEFPARGPPHPSSGGGPQRRSESRRSQAAEAVNLQSQRKTQLHSRRQYTTVSHPQGEHRGKKPTIADFRNTQDSLARSFGRGAGARGRAQKSINHFNRQFPFEKPAGFVAHGKFHSTTWNHQSRQWRTQTNDIQLKSSYRTDNQQNWSYIYRPLKDSLTETDFDFSLYCKNQLDLHALEKIEKLGATEILMNLVAPGSGFKELLNKEDNSSTLTTVIFDIVNKACSSQIYKENIRYLLMTMKDSLFLTRTLPKFVMDLGREDEHIKREQSISKLDQIVAFYLLLLEEFPCRVNDVSLCAALLQNEYQHLHSKGLIISEESNDRLKKLLKVIAYLKEKNPEGIIKSDGHTFEKIDQHDSDVGNWRSMSILPTCKEVTMTQSSSVSGKFKDSKTYLDSLFHLLRESFVKPLRDRITRLLKYDKKGCCQGRVDSSLCSHVYFDVHIASPIYTSKGIMYKVRFDPKNLQLVNLESSKELMYGTLLCFSKDGFDTIIFATICSQAMNELTQGILTLCFPEESRAGMVDITPLDVFTMVDATVVFEDYRPLLESLQEVEEQILPMQKYIVSCETDISTPKYLLNHLQHYSLQALISDSPVKGEVSGFGREGINENGGQEYRKNALSQKHFQSILNFSEWPRKEEMNLDDSQLKAVQLALTKELAVIEGQAGTGKTYVGLKIVRAFLDNSHHWGTGSESLVLVLCHTDYTLDKFLEGVLQFLPGASGLVRVGGQSSSGSLKSVSLENQRREIPFRKSLPVHLRLMHKQLYVEKRITEEELRKAAYLLECSSKGIVHETVLTKYIVALHGISLGNVEPGGPYSPHETKSQSIMMEWLGVSILRSSSRQGDTDDFGDEDLKVAGPGDNEMDPAFSTTTETAEDDTVDAYSDSAGESLSVTSGSSETEDRPESEEEVVLSRPSSGMEEQDEQEADTLEQETLEDTGWADFSEIDPECMYLSDDEEDYSHCGSGTEDCDVAISSDQDLGFPASFAARVSKRFSPVEPLKDGAGEPQSVEGDEFGHVETADTQEGIQSTWRGLTDACGTDLAYVLSDRVEEETTCTGGVDMSSDIKRNLEMVVRQELQEVEHMLEVDARQICDLWTLTYKQRWHLYRLWLSMYQKDLTATILELETERQAVVKRAVELSWLEDRIILKRARLIGMTAASAVHHWRVLREIQPRVVLVEEAAEVGEAQIVTSVTSACQHLVLIGEQRQSCSRPSENKQTLNVGLSLYERLILTDVPFVRLKQQHRMHPGISQVLMPHLFDGLENHNAVNEKIKGVTTNIFFVYHKHLDEITNDGQSHQNVHEATFVTSFCRHLIYQGYETSQITVLTPYTGQLILLMKTMQKSALQGVNVCLVDKYQGRENDIILLSLVRSSLDGKAINMTNPKYISIALSRAKIGLYCFGNMAIYSAVPLWSKILNVASSYGLTGEALSLQCENHPGTITTVAKADDFLMVPLGGCSQPCGYRLLCSHICTEPCHPKNTHHTCAYSCSAEGVPCQQLTPENLSASAPEDKDHDKFIHRVPCDRRLPCCGHLCDRVRGELCTSKCFKTVMVDLKCGHQRSVPCHMKLEREIRGEVIPCTSRCEVQMICSHQCSGRCGEDCVPCSKPCANRCYHQKCARLCLEVCQPCLNSCGWHCRHHNCTKLCHEPCDRPACHMPCRKLLKCQHPCIGMCGEPCPRKCGICDVDEVQELFFGSEADPGARFVQLVDCGHLFEVTAFDSWMALPEESRVLTFKSCPKCHTPIHRNLRYNCIIKRKLQDLEMVKRKATAMLSAQILNTVKAMEKKGIMSIFIHPLLPKLNGLDLDVGKCWLISKQIGLVFQLAEIENKMQQSVPDHLPKIKYQLDMLSEQISQIEEKLLPDYEKEVKRILYLAESHMLSRRYEKMAYFALTASRDSTELGVIISKLSMMHLKEQQVQKLGKDLSDIADKLKIPLNGNFLEETSKIATEFGFLKLSNWSKCSHGHVYYNQSIGDVAEAGRCDECFKM</sequence>
<feature type="domain" description="ZNFX1" evidence="3">
    <location>
        <begin position="664"/>
        <end position="763"/>
    </location>
</feature>
<dbReference type="SUPFAM" id="SSF52540">
    <property type="entry name" value="P-loop containing nucleoside triphosphate hydrolases"/>
    <property type="match status" value="1"/>
</dbReference>
<dbReference type="GO" id="GO:0031048">
    <property type="term" value="P:regulatory ncRNA-mediated heterochromatin formation"/>
    <property type="evidence" value="ECO:0007669"/>
    <property type="project" value="TreeGrafter"/>
</dbReference>
<evidence type="ECO:0000256" key="1">
    <source>
        <dbReference type="SAM" id="MobiDB-lite"/>
    </source>
</evidence>
<feature type="compositionally biased region" description="Polar residues" evidence="1">
    <location>
        <begin position="151"/>
        <end position="161"/>
    </location>
</feature>
<dbReference type="OrthoDB" id="2423195at2759"/>
<dbReference type="GeneTree" id="ENSGT00940000155154"/>
<dbReference type="Ensembl" id="ENSPKIT00000000969.1">
    <property type="protein sequence ID" value="ENSPKIP00000020352.1"/>
    <property type="gene ID" value="ENSPKIG00000005163.1"/>
</dbReference>
<dbReference type="Proteomes" id="UP000261540">
    <property type="component" value="Unplaced"/>
</dbReference>
<feature type="compositionally biased region" description="Basic and acidic residues" evidence="1">
    <location>
        <begin position="219"/>
        <end position="232"/>
    </location>
</feature>
<dbReference type="KEGG" id="pki:111849516"/>
<dbReference type="Gene3D" id="3.40.50.300">
    <property type="entry name" value="P-loop containing nucleotide triphosphate hydrolases"/>
    <property type="match status" value="3"/>
</dbReference>
<feature type="compositionally biased region" description="Polar residues" evidence="1">
    <location>
        <begin position="66"/>
        <end position="81"/>
    </location>
</feature>
<reference evidence="4" key="2">
    <citation type="submission" date="2025-09" db="UniProtKB">
        <authorList>
            <consortium name="Ensembl"/>
        </authorList>
    </citation>
    <scope>IDENTIFICATION</scope>
</reference>
<evidence type="ECO:0000259" key="3">
    <source>
        <dbReference type="Pfam" id="PF25396"/>
    </source>
</evidence>
<feature type="compositionally biased region" description="Basic and acidic residues" evidence="1">
    <location>
        <begin position="179"/>
        <end position="189"/>
    </location>
</feature>
<dbReference type="InterPro" id="IPR027417">
    <property type="entry name" value="P-loop_NTPase"/>
</dbReference>
<feature type="region of interest" description="Disordered" evidence="1">
    <location>
        <begin position="1066"/>
        <end position="1167"/>
    </location>
</feature>
<dbReference type="InterPro" id="IPR045055">
    <property type="entry name" value="DNA2/NAM7-like"/>
</dbReference>
<feature type="compositionally biased region" description="Polar residues" evidence="1">
    <location>
        <begin position="1112"/>
        <end position="1121"/>
    </location>
</feature>
<accession>A0A3B3RP49</accession>
<feature type="region of interest" description="Disordered" evidence="1">
    <location>
        <begin position="1"/>
        <end position="293"/>
    </location>
</feature>
<reference evidence="4" key="1">
    <citation type="submission" date="2025-08" db="UniProtKB">
        <authorList>
            <consortium name="Ensembl"/>
        </authorList>
    </citation>
    <scope>IDENTIFICATION</scope>
</reference>
<feature type="compositionally biased region" description="Polar residues" evidence="1">
    <location>
        <begin position="1"/>
        <end position="13"/>
    </location>
</feature>
<evidence type="ECO:0000259" key="2">
    <source>
        <dbReference type="Pfam" id="PF13087"/>
    </source>
</evidence>
<dbReference type="PANTHER" id="PTHR10887">
    <property type="entry name" value="DNA2/NAM7 HELICASE FAMILY"/>
    <property type="match status" value="1"/>
</dbReference>
<name>A0A3B3RP49_9TELE</name>
<dbReference type="GO" id="GO:0031380">
    <property type="term" value="C:nuclear RNA-directed RNA polymerase complex"/>
    <property type="evidence" value="ECO:0007669"/>
    <property type="project" value="TreeGrafter"/>
</dbReference>
<feature type="compositionally biased region" description="Polar residues" evidence="1">
    <location>
        <begin position="205"/>
        <end position="218"/>
    </location>
</feature>
<dbReference type="InterPro" id="IPR041679">
    <property type="entry name" value="DNA2/NAM7-like_C"/>
</dbReference>
<dbReference type="PANTHER" id="PTHR10887:SF341">
    <property type="entry name" value="NFX1-TYPE ZINC FINGER-CONTAINING PROTEIN 1"/>
    <property type="match status" value="1"/>
</dbReference>
<dbReference type="Pfam" id="PF25396">
    <property type="entry name" value="ZNFX1"/>
    <property type="match status" value="1"/>
</dbReference>
<protein>
    <submittedName>
        <fullName evidence="4">NFX1-type zinc finger-containing protein 1-like</fullName>
    </submittedName>
</protein>
<proteinExistence type="predicted"/>
<dbReference type="STRING" id="1676925.ENSPKIP00000020352"/>
<evidence type="ECO:0000313" key="4">
    <source>
        <dbReference type="Ensembl" id="ENSPKIP00000020352.1"/>
    </source>
</evidence>
<dbReference type="InterPro" id="IPR057373">
    <property type="entry name" value="ZNFX1"/>
</dbReference>
<keyword evidence="5" id="KW-1185">Reference proteome</keyword>
<dbReference type="Pfam" id="PF13087">
    <property type="entry name" value="AAA_12"/>
    <property type="match status" value="1"/>
</dbReference>
<feature type="compositionally biased region" description="Polar residues" evidence="1">
    <location>
        <begin position="115"/>
        <end position="131"/>
    </location>
</feature>
<dbReference type="CDD" id="cd18808">
    <property type="entry name" value="SF1_C_Upf1"/>
    <property type="match status" value="1"/>
</dbReference>
<organism evidence="4 5">
    <name type="scientific">Paramormyrops kingsleyae</name>
    <dbReference type="NCBI Taxonomy" id="1676925"/>
    <lineage>
        <taxon>Eukaryota</taxon>
        <taxon>Metazoa</taxon>
        <taxon>Chordata</taxon>
        <taxon>Craniata</taxon>
        <taxon>Vertebrata</taxon>
        <taxon>Euteleostomi</taxon>
        <taxon>Actinopterygii</taxon>
        <taxon>Neopterygii</taxon>
        <taxon>Teleostei</taxon>
        <taxon>Osteoglossocephala</taxon>
        <taxon>Osteoglossomorpha</taxon>
        <taxon>Osteoglossiformes</taxon>
        <taxon>Mormyridae</taxon>
        <taxon>Paramormyrops</taxon>
    </lineage>
</organism>
<feature type="compositionally biased region" description="Low complexity" evidence="1">
    <location>
        <begin position="14"/>
        <end position="36"/>
    </location>
</feature>
<dbReference type="InterPro" id="IPR047187">
    <property type="entry name" value="SF1_C_Upf1"/>
</dbReference>
<evidence type="ECO:0000313" key="5">
    <source>
        <dbReference type="Proteomes" id="UP000261540"/>
    </source>
</evidence>
<feature type="domain" description="DNA2/NAM7 helicase-like C-terminal" evidence="2">
    <location>
        <begin position="1449"/>
        <end position="1628"/>
    </location>
</feature>
<feature type="compositionally biased region" description="Acidic residues" evidence="1">
    <location>
        <begin position="1145"/>
        <end position="1161"/>
    </location>
</feature>